<evidence type="ECO:0008006" key="5">
    <source>
        <dbReference type="Google" id="ProtNLM"/>
    </source>
</evidence>
<evidence type="ECO:0000256" key="2">
    <source>
        <dbReference type="SAM" id="Phobius"/>
    </source>
</evidence>
<dbReference type="EMBL" id="JBBHLI010000011">
    <property type="protein sequence ID" value="MEK9502480.1"/>
    <property type="molecule type" value="Genomic_DNA"/>
</dbReference>
<gene>
    <name evidence="3" type="ORF">WI372_15910</name>
</gene>
<comment type="caution">
    <text evidence="3">The sequence shown here is derived from an EMBL/GenBank/DDBJ whole genome shotgun (WGS) entry which is preliminary data.</text>
</comment>
<reference evidence="3 4" key="1">
    <citation type="submission" date="2024-02" db="EMBL/GenBank/DDBJ databases">
        <title>A novel Gemmatimonadota bacterium.</title>
        <authorList>
            <person name="Du Z.-J."/>
            <person name="Ye Y.-Q."/>
        </authorList>
    </citation>
    <scope>NUCLEOTIDE SEQUENCE [LARGE SCALE GENOMIC DNA]</scope>
    <source>
        <strain evidence="3 4">DH-20</strain>
    </source>
</reference>
<feature type="region of interest" description="Disordered" evidence="1">
    <location>
        <begin position="96"/>
        <end position="118"/>
    </location>
</feature>
<proteinExistence type="predicted"/>
<keyword evidence="2" id="KW-0812">Transmembrane</keyword>
<evidence type="ECO:0000313" key="3">
    <source>
        <dbReference type="EMBL" id="MEK9502480.1"/>
    </source>
</evidence>
<feature type="transmembrane region" description="Helical" evidence="2">
    <location>
        <begin position="124"/>
        <end position="144"/>
    </location>
</feature>
<dbReference type="Proteomes" id="UP001484239">
    <property type="component" value="Unassembled WGS sequence"/>
</dbReference>
<protein>
    <recommendedName>
        <fullName evidence="5">Zinc-finger domain-containing protein</fullName>
    </recommendedName>
</protein>
<keyword evidence="4" id="KW-1185">Reference proteome</keyword>
<evidence type="ECO:0000313" key="4">
    <source>
        <dbReference type="Proteomes" id="UP001484239"/>
    </source>
</evidence>
<feature type="compositionally biased region" description="Low complexity" evidence="1">
    <location>
        <begin position="154"/>
        <end position="168"/>
    </location>
</feature>
<keyword evidence="2" id="KW-0472">Membrane</keyword>
<accession>A0ABU9EEV8</accession>
<sequence>MQPKDDGRRTPGPHATEGELHTLLDGALDLLDAVRAAEVRAHVEHCRSCRDRLAVESAVRDRAEALLGADDPLDALVLPSFDELLVQAEGVAPGAVGGAAQEGGGDRESTARPAARRASGSGRWAWAATVVLSLGVGYGVGVFGPEGLRPGAVPMPGAADGAPGPAAARVTAPEASEEFEDSAAEGSSAGENEVPRAATIAAESVAEEREAPAAPSQPEPAAESPAARPLDEIIVSGSAGAAQRTPASEAWVEARLADIPGDTTLRAAVQLDSTAVGAGQLRSRVADPSVVPVTFGAAPQPQSQPQSELQARRIDRSALGLDPLAGRLPAAGSPAAASGAAAGSAAAVADAVEADLGAPDDEVGLVLPGLTLHEVRWTEVWPGQEGVVAVQRLPDGTVLELRAAGVPVGGEPDAVEPPAERSDAPSGWARAVRRVEGGWLALDGLLPIERLRELLALAG</sequence>
<feature type="compositionally biased region" description="Low complexity" evidence="1">
    <location>
        <begin position="212"/>
        <end position="226"/>
    </location>
</feature>
<dbReference type="RefSeq" id="WP_405278648.1">
    <property type="nucleotide sequence ID" value="NZ_CP144380.1"/>
</dbReference>
<feature type="region of interest" description="Disordered" evidence="1">
    <location>
        <begin position="154"/>
        <end position="226"/>
    </location>
</feature>
<evidence type="ECO:0000256" key="1">
    <source>
        <dbReference type="SAM" id="MobiDB-lite"/>
    </source>
</evidence>
<organism evidence="3 4">
    <name type="scientific">Gaopeijia maritima</name>
    <dbReference type="NCBI Taxonomy" id="3119007"/>
    <lineage>
        <taxon>Bacteria</taxon>
        <taxon>Pseudomonadati</taxon>
        <taxon>Gemmatimonadota</taxon>
        <taxon>Longimicrobiia</taxon>
        <taxon>Gaopeijiales</taxon>
        <taxon>Gaopeijiaceae</taxon>
        <taxon>Gaopeijia</taxon>
    </lineage>
</organism>
<keyword evidence="2" id="KW-1133">Transmembrane helix</keyword>
<name>A0ABU9EEV8_9BACT</name>